<dbReference type="EMBL" id="JANBOI010000353">
    <property type="protein sequence ID" value="KAJ1731230.1"/>
    <property type="molecule type" value="Genomic_DNA"/>
</dbReference>
<keyword evidence="11" id="KW-1185">Reference proteome</keyword>
<keyword evidence="7" id="KW-0539">Nucleus</keyword>
<evidence type="ECO:0000256" key="7">
    <source>
        <dbReference type="ARBA" id="ARBA00023242"/>
    </source>
</evidence>
<dbReference type="GO" id="GO:0005634">
    <property type="term" value="C:nucleus"/>
    <property type="evidence" value="ECO:0007669"/>
    <property type="project" value="UniProtKB-SubCell"/>
</dbReference>
<feature type="domain" description="CST complex subunit Stn1 N-terminal" evidence="9">
    <location>
        <begin position="48"/>
        <end position="154"/>
    </location>
</feature>
<evidence type="ECO:0000256" key="5">
    <source>
        <dbReference type="ARBA" id="ARBA00022895"/>
    </source>
</evidence>
<dbReference type="Pfam" id="PF10451">
    <property type="entry name" value="Stn1"/>
    <property type="match status" value="1"/>
</dbReference>
<evidence type="ECO:0000313" key="10">
    <source>
        <dbReference type="EMBL" id="KAJ1731230.1"/>
    </source>
</evidence>
<protein>
    <recommendedName>
        <fullName evidence="3">CST complex subunit STN1</fullName>
    </recommendedName>
    <alternativeName>
        <fullName evidence="8">Suppressor of cdc thirteen homolog</fullName>
    </alternativeName>
</protein>
<dbReference type="InterPro" id="IPR018856">
    <property type="entry name" value="Stn1_N"/>
</dbReference>
<sequence length="159" mass="17595">MNLDNRPCTGPPDDWGLDPLFWVPVKLFVGDLLRALPSDSASVYFVGNQRAVRSVELVGIVVSADTRSSKMDMYSVDDGTGVILCVRFALQDEQCSPPPPPRLEYGLGDTVRIEGRLVTFRGERQVVVRKIQPAEPNDEMAGWLERISLRRLLGTAPLA</sequence>
<dbReference type="Proteomes" id="UP001143981">
    <property type="component" value="Unassembled WGS sequence"/>
</dbReference>
<dbReference type="InterPro" id="IPR012340">
    <property type="entry name" value="NA-bd_OB-fold"/>
</dbReference>
<evidence type="ECO:0000313" key="11">
    <source>
        <dbReference type="Proteomes" id="UP001143981"/>
    </source>
</evidence>
<comment type="subcellular location">
    <subcellularLocation>
        <location evidence="2">Chromosome</location>
        <location evidence="2">Telomere</location>
    </subcellularLocation>
    <subcellularLocation>
        <location evidence="1">Nucleus</location>
    </subcellularLocation>
</comment>
<keyword evidence="6" id="KW-0238">DNA-binding</keyword>
<keyword evidence="4" id="KW-0158">Chromosome</keyword>
<dbReference type="PANTHER" id="PTHR13989">
    <property type="entry name" value="REPLICATION PROTEIN A-RELATED"/>
    <property type="match status" value="1"/>
</dbReference>
<reference evidence="10" key="1">
    <citation type="submission" date="2022-07" db="EMBL/GenBank/DDBJ databases">
        <title>Phylogenomic reconstructions and comparative analyses of Kickxellomycotina fungi.</title>
        <authorList>
            <person name="Reynolds N.K."/>
            <person name="Stajich J.E."/>
            <person name="Barry K."/>
            <person name="Grigoriev I.V."/>
            <person name="Crous P."/>
            <person name="Smith M.E."/>
        </authorList>
    </citation>
    <scope>NUCLEOTIDE SEQUENCE</scope>
    <source>
        <strain evidence="10">BCRC 34381</strain>
    </source>
</reference>
<accession>A0A9W8CZF7</accession>
<proteinExistence type="predicted"/>
<dbReference type="PANTHER" id="PTHR13989:SF33">
    <property type="entry name" value="CST COMPLEX SUBUNIT STN1"/>
    <property type="match status" value="1"/>
</dbReference>
<dbReference type="AlphaFoldDB" id="A0A9W8CZF7"/>
<dbReference type="Gene3D" id="2.40.50.140">
    <property type="entry name" value="Nucleic acid-binding proteins"/>
    <property type="match status" value="1"/>
</dbReference>
<dbReference type="GO" id="GO:0000781">
    <property type="term" value="C:chromosome, telomeric region"/>
    <property type="evidence" value="ECO:0007669"/>
    <property type="project" value="UniProtKB-SubCell"/>
</dbReference>
<gene>
    <name evidence="10" type="ORF">LPJ61_002639</name>
</gene>
<evidence type="ECO:0000256" key="2">
    <source>
        <dbReference type="ARBA" id="ARBA00004574"/>
    </source>
</evidence>
<name>A0A9W8CZF7_9FUNG</name>
<dbReference type="GO" id="GO:0003677">
    <property type="term" value="F:DNA binding"/>
    <property type="evidence" value="ECO:0007669"/>
    <property type="project" value="UniProtKB-KW"/>
</dbReference>
<evidence type="ECO:0000256" key="1">
    <source>
        <dbReference type="ARBA" id="ARBA00004123"/>
    </source>
</evidence>
<evidence type="ECO:0000259" key="9">
    <source>
        <dbReference type="Pfam" id="PF10451"/>
    </source>
</evidence>
<dbReference type="InterPro" id="IPR040260">
    <property type="entry name" value="RFA2-like"/>
</dbReference>
<evidence type="ECO:0000256" key="8">
    <source>
        <dbReference type="ARBA" id="ARBA00030039"/>
    </source>
</evidence>
<comment type="caution">
    <text evidence="10">The sequence shown here is derived from an EMBL/GenBank/DDBJ whole genome shotgun (WGS) entry which is preliminary data.</text>
</comment>
<keyword evidence="5" id="KW-0779">Telomere</keyword>
<evidence type="ECO:0000256" key="3">
    <source>
        <dbReference type="ARBA" id="ARBA00017411"/>
    </source>
</evidence>
<evidence type="ECO:0000256" key="4">
    <source>
        <dbReference type="ARBA" id="ARBA00022454"/>
    </source>
</evidence>
<evidence type="ECO:0000256" key="6">
    <source>
        <dbReference type="ARBA" id="ARBA00023125"/>
    </source>
</evidence>
<organism evidence="10 11">
    <name type="scientific">Coemansia biformis</name>
    <dbReference type="NCBI Taxonomy" id="1286918"/>
    <lineage>
        <taxon>Eukaryota</taxon>
        <taxon>Fungi</taxon>
        <taxon>Fungi incertae sedis</taxon>
        <taxon>Zoopagomycota</taxon>
        <taxon>Kickxellomycotina</taxon>
        <taxon>Kickxellomycetes</taxon>
        <taxon>Kickxellales</taxon>
        <taxon>Kickxellaceae</taxon>
        <taxon>Coemansia</taxon>
    </lineage>
</organism>
<dbReference type="OrthoDB" id="77828at2759"/>
<dbReference type="SUPFAM" id="SSF50249">
    <property type="entry name" value="Nucleic acid-binding proteins"/>
    <property type="match status" value="1"/>
</dbReference>